<organism evidence="2 3">
    <name type="scientific">Acanthosepion pharaonis</name>
    <name type="common">Pharaoh cuttlefish</name>
    <name type="synonym">Sepia pharaonis</name>
    <dbReference type="NCBI Taxonomy" id="158019"/>
    <lineage>
        <taxon>Eukaryota</taxon>
        <taxon>Metazoa</taxon>
        <taxon>Spiralia</taxon>
        <taxon>Lophotrochozoa</taxon>
        <taxon>Mollusca</taxon>
        <taxon>Cephalopoda</taxon>
        <taxon>Coleoidea</taxon>
        <taxon>Decapodiformes</taxon>
        <taxon>Sepiida</taxon>
        <taxon>Sepiina</taxon>
        <taxon>Sepiidae</taxon>
        <taxon>Acanthosepion</taxon>
    </lineage>
</organism>
<dbReference type="EMBL" id="CAHIKZ030000705">
    <property type="protein sequence ID" value="CAE1234504.1"/>
    <property type="molecule type" value="Genomic_DNA"/>
</dbReference>
<feature type="compositionally biased region" description="Polar residues" evidence="1">
    <location>
        <begin position="85"/>
        <end position="94"/>
    </location>
</feature>
<comment type="caution">
    <text evidence="2">The sequence shown here is derived from an EMBL/GenBank/DDBJ whole genome shotgun (WGS) entry which is preliminary data.</text>
</comment>
<feature type="region of interest" description="Disordered" evidence="1">
    <location>
        <begin position="1"/>
        <end position="29"/>
    </location>
</feature>
<evidence type="ECO:0000256" key="1">
    <source>
        <dbReference type="SAM" id="MobiDB-lite"/>
    </source>
</evidence>
<dbReference type="Proteomes" id="UP000597762">
    <property type="component" value="Unassembled WGS sequence"/>
</dbReference>
<name>A0A812BPN4_ACAPH</name>
<evidence type="ECO:0000313" key="2">
    <source>
        <dbReference type="EMBL" id="CAE1234504.1"/>
    </source>
</evidence>
<feature type="compositionally biased region" description="Polar residues" evidence="1">
    <location>
        <begin position="1"/>
        <end position="12"/>
    </location>
</feature>
<feature type="region of interest" description="Disordered" evidence="1">
    <location>
        <begin position="72"/>
        <end position="94"/>
    </location>
</feature>
<protein>
    <submittedName>
        <fullName evidence="2">Uncharacterized protein</fullName>
    </submittedName>
</protein>
<proteinExistence type="predicted"/>
<keyword evidence="3" id="KW-1185">Reference proteome</keyword>
<gene>
    <name evidence="2" type="ORF">SPHA_19453</name>
</gene>
<feature type="compositionally biased region" description="Pro residues" evidence="1">
    <location>
        <begin position="72"/>
        <end position="82"/>
    </location>
</feature>
<sequence length="167" mass="18449">MECLSSRQSSVKQIHKALPPASNQPSPDHCHLQASHKQWLWFVSRVEREKKEGCIPLSNLWKFLWAPDVSSTPPPLASPPLAEPKQQTSSSSLSHYINTPGKGRRGLFFFPDISITLTPAPTLQLIFLSPLQKSQKKIPGFLPNPAYSSLTSPQTLPFQVLGDGIKG</sequence>
<reference evidence="2" key="1">
    <citation type="submission" date="2021-01" db="EMBL/GenBank/DDBJ databases">
        <authorList>
            <person name="Li R."/>
            <person name="Bekaert M."/>
        </authorList>
    </citation>
    <scope>NUCLEOTIDE SEQUENCE</scope>
    <source>
        <strain evidence="2">Farmed</strain>
    </source>
</reference>
<evidence type="ECO:0000313" key="3">
    <source>
        <dbReference type="Proteomes" id="UP000597762"/>
    </source>
</evidence>
<accession>A0A812BPN4</accession>
<dbReference type="AlphaFoldDB" id="A0A812BPN4"/>